<name>A0A1Q9EUC9_SYMMI</name>
<dbReference type="InterPro" id="IPR008521">
    <property type="entry name" value="Mg_trans_NIPA"/>
</dbReference>
<feature type="transmembrane region" description="Helical" evidence="5">
    <location>
        <begin position="128"/>
        <end position="149"/>
    </location>
</feature>
<gene>
    <name evidence="6" type="ORF">AK812_SmicGene5206</name>
</gene>
<dbReference type="GO" id="GO:0016020">
    <property type="term" value="C:membrane"/>
    <property type="evidence" value="ECO:0007669"/>
    <property type="project" value="UniProtKB-SubCell"/>
</dbReference>
<evidence type="ECO:0000256" key="3">
    <source>
        <dbReference type="ARBA" id="ARBA00022989"/>
    </source>
</evidence>
<feature type="transmembrane region" description="Helical" evidence="5">
    <location>
        <begin position="161"/>
        <end position="184"/>
    </location>
</feature>
<organism evidence="6 7">
    <name type="scientific">Symbiodinium microadriaticum</name>
    <name type="common">Dinoflagellate</name>
    <name type="synonym">Zooxanthella microadriatica</name>
    <dbReference type="NCBI Taxonomy" id="2951"/>
    <lineage>
        <taxon>Eukaryota</taxon>
        <taxon>Sar</taxon>
        <taxon>Alveolata</taxon>
        <taxon>Dinophyceae</taxon>
        <taxon>Suessiales</taxon>
        <taxon>Symbiodiniaceae</taxon>
        <taxon>Symbiodinium</taxon>
    </lineage>
</organism>
<evidence type="ECO:0000256" key="2">
    <source>
        <dbReference type="ARBA" id="ARBA00022692"/>
    </source>
</evidence>
<evidence type="ECO:0000256" key="5">
    <source>
        <dbReference type="SAM" id="Phobius"/>
    </source>
</evidence>
<feature type="transmembrane region" description="Helical" evidence="5">
    <location>
        <begin position="90"/>
        <end position="108"/>
    </location>
</feature>
<keyword evidence="7" id="KW-1185">Reference proteome</keyword>
<keyword evidence="3 5" id="KW-1133">Transmembrane helix</keyword>
<protein>
    <submittedName>
        <fullName evidence="6">Uncharacterized protein</fullName>
    </submittedName>
</protein>
<dbReference type="SUPFAM" id="SSF103481">
    <property type="entry name" value="Multidrug resistance efflux transporter EmrE"/>
    <property type="match status" value="1"/>
</dbReference>
<dbReference type="OrthoDB" id="433355at2759"/>
<evidence type="ECO:0000256" key="4">
    <source>
        <dbReference type="ARBA" id="ARBA00023136"/>
    </source>
</evidence>
<reference evidence="6 7" key="1">
    <citation type="submission" date="2016-02" db="EMBL/GenBank/DDBJ databases">
        <title>Genome analysis of coral dinoflagellate symbionts highlights evolutionary adaptations to a symbiotic lifestyle.</title>
        <authorList>
            <person name="Aranda M."/>
            <person name="Li Y."/>
            <person name="Liew Y.J."/>
            <person name="Baumgarten S."/>
            <person name="Simakov O."/>
            <person name="Wilson M."/>
            <person name="Piel J."/>
            <person name="Ashoor H."/>
            <person name="Bougouffa S."/>
            <person name="Bajic V.B."/>
            <person name="Ryu T."/>
            <person name="Ravasi T."/>
            <person name="Bayer T."/>
            <person name="Micklem G."/>
            <person name="Kim H."/>
            <person name="Bhak J."/>
            <person name="Lajeunesse T.C."/>
            <person name="Voolstra C.R."/>
        </authorList>
    </citation>
    <scope>NUCLEOTIDE SEQUENCE [LARGE SCALE GENOMIC DNA]</scope>
    <source>
        <strain evidence="6 7">CCMP2467</strain>
    </source>
</reference>
<proteinExistence type="predicted"/>
<feature type="transmembrane region" description="Helical" evidence="5">
    <location>
        <begin position="6"/>
        <end position="23"/>
    </location>
</feature>
<dbReference type="InterPro" id="IPR037185">
    <property type="entry name" value="EmrE-like"/>
</dbReference>
<comment type="caution">
    <text evidence="6">The sequence shown here is derived from an EMBL/GenBank/DDBJ whole genome shotgun (WGS) entry which is preliminary data.</text>
</comment>
<evidence type="ECO:0000256" key="1">
    <source>
        <dbReference type="ARBA" id="ARBA00004141"/>
    </source>
</evidence>
<comment type="subcellular location">
    <subcellularLocation>
        <location evidence="1">Membrane</location>
        <topology evidence="1">Multi-pass membrane protein</topology>
    </subcellularLocation>
</comment>
<dbReference type="AlphaFoldDB" id="A0A1Q9EUC9"/>
<dbReference type="PANTHER" id="PTHR12570">
    <property type="match status" value="1"/>
</dbReference>
<feature type="transmembrane region" description="Helical" evidence="5">
    <location>
        <begin position="196"/>
        <end position="216"/>
    </location>
</feature>
<feature type="transmembrane region" description="Helical" evidence="5">
    <location>
        <begin position="228"/>
        <end position="250"/>
    </location>
</feature>
<dbReference type="OMA" id="NEEARVP"/>
<evidence type="ECO:0000313" key="7">
    <source>
        <dbReference type="Proteomes" id="UP000186817"/>
    </source>
</evidence>
<dbReference type="Pfam" id="PF05653">
    <property type="entry name" value="Mg_trans_NIPA"/>
    <property type="match status" value="1"/>
</dbReference>
<keyword evidence="4 5" id="KW-0472">Membrane</keyword>
<dbReference type="EMBL" id="LSRX01000067">
    <property type="protein sequence ID" value="OLQ11009.1"/>
    <property type="molecule type" value="Genomic_DNA"/>
</dbReference>
<feature type="transmembrane region" description="Helical" evidence="5">
    <location>
        <begin position="57"/>
        <end position="78"/>
    </location>
</feature>
<feature type="transmembrane region" description="Helical" evidence="5">
    <location>
        <begin position="262"/>
        <end position="282"/>
    </location>
</feature>
<evidence type="ECO:0000313" key="6">
    <source>
        <dbReference type="EMBL" id="OLQ11009.1"/>
    </source>
</evidence>
<accession>A0A1Q9EUC9</accession>
<sequence>MWLVGVGLVLAGLAAGTCGMHLIRKSELKSQSGELCIAAGMFLNLAIGPALDVSGYAFAPASIISPFTGFNIIANSLVAPITLGEQVTRCRCIGIGIVFVTATLSVFFNKETQTQRWTLERAQEVLLQWRVTAYGIVFVLWLAINVRVLACCPHGSAIRGFCLGAISGSLAGNMWCTRLAAVFLKDCFNGSCGKTWGNWLPWLISAGAAFFAIANVPYMQRALRKYEALFIVTVFQGSSILTNSLSAVIVLRELDGEPWWKLLGYFFCIGGMIVGMLVLTFGEEDDAVKTSRGDSHHAGLVKSSDSKSSAIMEFVHVGAKILGTVYYAGAGRRLHSRNTGTGVKAT</sequence>
<dbReference type="Proteomes" id="UP000186817">
    <property type="component" value="Unassembled WGS sequence"/>
</dbReference>
<dbReference type="GO" id="GO:0015095">
    <property type="term" value="F:magnesium ion transmembrane transporter activity"/>
    <property type="evidence" value="ECO:0007669"/>
    <property type="project" value="InterPro"/>
</dbReference>
<keyword evidence="2 5" id="KW-0812">Transmembrane</keyword>